<dbReference type="PANTHER" id="PTHR11552:SF147">
    <property type="entry name" value="CHOLINE DEHYDROGENASE, MITOCHONDRIAL"/>
    <property type="match status" value="1"/>
</dbReference>
<evidence type="ECO:0000256" key="2">
    <source>
        <dbReference type="ARBA" id="ARBA00010790"/>
    </source>
</evidence>
<dbReference type="InterPro" id="IPR036188">
    <property type="entry name" value="FAD/NAD-bd_sf"/>
</dbReference>
<dbReference type="SUPFAM" id="SSF51905">
    <property type="entry name" value="FAD/NAD(P)-binding domain"/>
    <property type="match status" value="1"/>
</dbReference>
<dbReference type="GO" id="GO:0016614">
    <property type="term" value="F:oxidoreductase activity, acting on CH-OH group of donors"/>
    <property type="evidence" value="ECO:0007669"/>
    <property type="project" value="InterPro"/>
</dbReference>
<evidence type="ECO:0000313" key="8">
    <source>
        <dbReference type="Proteomes" id="UP000319731"/>
    </source>
</evidence>
<name>A0A507C2G9_9FUNG</name>
<dbReference type="PIRSF" id="PIRSF000137">
    <property type="entry name" value="Alcohol_oxidase"/>
    <property type="match status" value="1"/>
</dbReference>
<dbReference type="GO" id="GO:0050660">
    <property type="term" value="F:flavin adenine dinucleotide binding"/>
    <property type="evidence" value="ECO:0007669"/>
    <property type="project" value="InterPro"/>
</dbReference>
<dbReference type="OrthoDB" id="269227at2759"/>
<proteinExistence type="inferred from homology"/>
<protein>
    <recommendedName>
        <fullName evidence="6">Glucose-methanol-choline oxidoreductase N-terminal domain-containing protein</fullName>
    </recommendedName>
</protein>
<feature type="binding site" evidence="5">
    <location>
        <position position="120"/>
    </location>
    <ligand>
        <name>FAD</name>
        <dbReference type="ChEBI" id="CHEBI:57692"/>
    </ligand>
</feature>
<keyword evidence="3" id="KW-0285">Flavoprotein</keyword>
<evidence type="ECO:0000313" key="7">
    <source>
        <dbReference type="EMBL" id="TPX33922.1"/>
    </source>
</evidence>
<dbReference type="RefSeq" id="XP_031024806.1">
    <property type="nucleotide sequence ID" value="XM_031169292.1"/>
</dbReference>
<dbReference type="InterPro" id="IPR012132">
    <property type="entry name" value="GMC_OxRdtase"/>
</dbReference>
<evidence type="ECO:0000256" key="4">
    <source>
        <dbReference type="ARBA" id="ARBA00022827"/>
    </source>
</evidence>
<dbReference type="PROSITE" id="PS00624">
    <property type="entry name" value="GMC_OXRED_2"/>
    <property type="match status" value="1"/>
</dbReference>
<keyword evidence="4 5" id="KW-0274">FAD</keyword>
<gene>
    <name evidence="7" type="ORF">SmJEL517_g03364</name>
</gene>
<dbReference type="Proteomes" id="UP000319731">
    <property type="component" value="Unassembled WGS sequence"/>
</dbReference>
<dbReference type="GeneID" id="42004589"/>
<evidence type="ECO:0000259" key="6">
    <source>
        <dbReference type="PROSITE" id="PS00624"/>
    </source>
</evidence>
<sequence length="669" mass="73573">MKKTSLLRKAVRRAIIGPAAPKKTFSNSPFTIGVENGCQEFDYVIVGGGSAGCIIAARLAEDENVTVCLIEAGADHKDKPAVNVPGMALLTWNSQIDWGYTTKDQKELRSRPAYWPRGKVLGGSGSINAMIYARCSPEDFNEWERDFGLIGWGWSNMQEYYKKFESYEISKKEIDADEHGYEGPVQISRTGNGNVHPLALDWVASASELGVGHGPNGTCAVEEPHKPICRLGDDYNGVKEFGTGVTHTTIFDGKRVTTATAYIHPMLDPRSKKYRPNFTLITEYQVSKILLDDSSALECKAVGVTVTRGPGCPKSVIYAKREVIVCAGAVGSPHLLMLSGIGAKAELEAAQITCRVDLPGVGKNLQDHLFAAIPFISKIPVYKHDPKTLVAGLHHYTWHRSGVLASSFVQAVSFFSSQSYVDRVSSVEGRTRAPPPNLQIHFAPSTSENLWLEKTKINTAKPVPLGPLKDDDIFDEEAHKLKSFSINPPKKYPNVISPMASLLKPQSVGTISIKSKSAWVAPEIQPNYLSHPDDLEDMVDCAMEVRRIVEQMRKMKRARVGEEYADEAVVEEIMRAHKLNREDAIKSRDYLREIIRRNAVTIFHPVGTCKMAADSDPMGVVDRECRVRGVLSLRVIDASVFPRVTAGNTAAPVMAVAERMADIIKGCPV</sequence>
<organism evidence="7 8">
    <name type="scientific">Synchytrium microbalum</name>
    <dbReference type="NCBI Taxonomy" id="1806994"/>
    <lineage>
        <taxon>Eukaryota</taxon>
        <taxon>Fungi</taxon>
        <taxon>Fungi incertae sedis</taxon>
        <taxon>Chytridiomycota</taxon>
        <taxon>Chytridiomycota incertae sedis</taxon>
        <taxon>Chytridiomycetes</taxon>
        <taxon>Synchytriales</taxon>
        <taxon>Synchytriaceae</taxon>
        <taxon>Synchytrium</taxon>
    </lineage>
</organism>
<dbReference type="EMBL" id="QEAO01000017">
    <property type="protein sequence ID" value="TPX33922.1"/>
    <property type="molecule type" value="Genomic_DNA"/>
</dbReference>
<accession>A0A507C2G9</accession>
<evidence type="ECO:0000256" key="1">
    <source>
        <dbReference type="ARBA" id="ARBA00001974"/>
    </source>
</evidence>
<dbReference type="Pfam" id="PF05199">
    <property type="entry name" value="GMC_oxred_C"/>
    <property type="match status" value="1"/>
</dbReference>
<keyword evidence="8" id="KW-1185">Reference proteome</keyword>
<comment type="similarity">
    <text evidence="2">Belongs to the GMC oxidoreductase family.</text>
</comment>
<dbReference type="Pfam" id="PF00732">
    <property type="entry name" value="GMC_oxred_N"/>
    <property type="match status" value="1"/>
</dbReference>
<evidence type="ECO:0000256" key="3">
    <source>
        <dbReference type="ARBA" id="ARBA00022630"/>
    </source>
</evidence>
<comment type="caution">
    <text evidence="7">The sequence shown here is derived from an EMBL/GenBank/DDBJ whole genome shotgun (WGS) entry which is preliminary data.</text>
</comment>
<evidence type="ECO:0000256" key="5">
    <source>
        <dbReference type="PIRSR" id="PIRSR000137-2"/>
    </source>
</evidence>
<feature type="domain" description="Glucose-methanol-choline oxidoreductase N-terminal" evidence="6">
    <location>
        <begin position="328"/>
        <end position="342"/>
    </location>
</feature>
<reference evidence="7 8" key="1">
    <citation type="journal article" date="2019" name="Sci. Rep.">
        <title>Comparative genomics of chytrid fungi reveal insights into the obligate biotrophic and pathogenic lifestyle of Synchytrium endobioticum.</title>
        <authorList>
            <person name="van de Vossenberg B.T.L.H."/>
            <person name="Warris S."/>
            <person name="Nguyen H.D.T."/>
            <person name="van Gent-Pelzer M.P.E."/>
            <person name="Joly D.L."/>
            <person name="van de Geest H.C."/>
            <person name="Bonants P.J.M."/>
            <person name="Smith D.S."/>
            <person name="Levesque C.A."/>
            <person name="van der Lee T.A.J."/>
        </authorList>
    </citation>
    <scope>NUCLEOTIDE SEQUENCE [LARGE SCALE GENOMIC DNA]</scope>
    <source>
        <strain evidence="7 8">JEL517</strain>
    </source>
</reference>
<dbReference type="STRING" id="1806994.A0A507C2G9"/>
<dbReference type="SUPFAM" id="SSF54373">
    <property type="entry name" value="FAD-linked reductases, C-terminal domain"/>
    <property type="match status" value="1"/>
</dbReference>
<dbReference type="PANTHER" id="PTHR11552">
    <property type="entry name" value="GLUCOSE-METHANOL-CHOLINE GMC OXIDOREDUCTASE"/>
    <property type="match status" value="1"/>
</dbReference>
<dbReference type="Gene3D" id="3.50.50.60">
    <property type="entry name" value="FAD/NAD(P)-binding domain"/>
    <property type="match status" value="1"/>
</dbReference>
<dbReference type="Gene3D" id="3.30.560.10">
    <property type="entry name" value="Glucose Oxidase, domain 3"/>
    <property type="match status" value="1"/>
</dbReference>
<feature type="binding site" evidence="5">
    <location>
        <position position="286"/>
    </location>
    <ligand>
        <name>FAD</name>
        <dbReference type="ChEBI" id="CHEBI:57692"/>
    </ligand>
</feature>
<dbReference type="InterPro" id="IPR007867">
    <property type="entry name" value="GMC_OxRtase_C"/>
</dbReference>
<comment type="cofactor">
    <cofactor evidence="1 5">
        <name>FAD</name>
        <dbReference type="ChEBI" id="CHEBI:57692"/>
    </cofactor>
</comment>
<dbReference type="InterPro" id="IPR000172">
    <property type="entry name" value="GMC_OxRdtase_N"/>
</dbReference>
<dbReference type="AlphaFoldDB" id="A0A507C2G9"/>